<dbReference type="Pfam" id="PF00107">
    <property type="entry name" value="ADH_zinc_N"/>
    <property type="match status" value="1"/>
</dbReference>
<dbReference type="EMBL" id="CAFBNC010000021">
    <property type="protein sequence ID" value="CAB4930434.1"/>
    <property type="molecule type" value="Genomic_DNA"/>
</dbReference>
<evidence type="ECO:0000313" key="7">
    <source>
        <dbReference type="EMBL" id="CAB4930434.1"/>
    </source>
</evidence>
<evidence type="ECO:0000256" key="3">
    <source>
        <dbReference type="ARBA" id="ARBA00022833"/>
    </source>
</evidence>
<evidence type="ECO:0000256" key="2">
    <source>
        <dbReference type="ARBA" id="ARBA00022723"/>
    </source>
</evidence>
<dbReference type="InterPro" id="IPR013149">
    <property type="entry name" value="ADH-like_C"/>
</dbReference>
<proteinExistence type="predicted"/>
<keyword evidence="4" id="KW-0560">Oxidoreductase</keyword>
<keyword evidence="3" id="KW-0862">Zinc</keyword>
<dbReference type="PANTHER" id="PTHR43880">
    <property type="entry name" value="ALCOHOL DEHYDROGENASE"/>
    <property type="match status" value="1"/>
</dbReference>
<dbReference type="PANTHER" id="PTHR43880:SF12">
    <property type="entry name" value="ALCOHOL DEHYDROGENASE CLASS-3"/>
    <property type="match status" value="1"/>
</dbReference>
<name>A0A6J7IJB2_9ZZZZ</name>
<dbReference type="AlphaFoldDB" id="A0A6J7IJB2"/>
<evidence type="ECO:0000256" key="4">
    <source>
        <dbReference type="ARBA" id="ARBA00023002"/>
    </source>
</evidence>
<dbReference type="SMART" id="SM00829">
    <property type="entry name" value="PKS_ER"/>
    <property type="match status" value="1"/>
</dbReference>
<dbReference type="InterPro" id="IPR002328">
    <property type="entry name" value="ADH_Zn_CS"/>
</dbReference>
<dbReference type="GO" id="GO:0008270">
    <property type="term" value="F:zinc ion binding"/>
    <property type="evidence" value="ECO:0007669"/>
    <property type="project" value="InterPro"/>
</dbReference>
<dbReference type="GO" id="GO:0051903">
    <property type="term" value="F:S-(hydroxymethyl)glutathione dehydrogenase [NAD(P)+] activity"/>
    <property type="evidence" value="ECO:0007669"/>
    <property type="project" value="TreeGrafter"/>
</dbReference>
<keyword evidence="2" id="KW-0479">Metal-binding</keyword>
<reference evidence="7" key="1">
    <citation type="submission" date="2020-05" db="EMBL/GenBank/DDBJ databases">
        <authorList>
            <person name="Chiriac C."/>
            <person name="Salcher M."/>
            <person name="Ghai R."/>
            <person name="Kavagutti S V."/>
        </authorList>
    </citation>
    <scope>NUCLEOTIDE SEQUENCE</scope>
</reference>
<feature type="domain" description="Enoyl reductase (ER)" evidence="6">
    <location>
        <begin position="8"/>
        <end position="366"/>
    </location>
</feature>
<dbReference type="InterPro" id="IPR036291">
    <property type="entry name" value="NAD(P)-bd_dom_sf"/>
</dbReference>
<dbReference type="PROSITE" id="PS00059">
    <property type="entry name" value="ADH_ZINC"/>
    <property type="match status" value="1"/>
</dbReference>
<organism evidence="7">
    <name type="scientific">freshwater metagenome</name>
    <dbReference type="NCBI Taxonomy" id="449393"/>
    <lineage>
        <taxon>unclassified sequences</taxon>
        <taxon>metagenomes</taxon>
        <taxon>ecological metagenomes</taxon>
    </lineage>
</organism>
<protein>
    <submittedName>
        <fullName evidence="7">Unannotated protein</fullName>
    </submittedName>
</protein>
<dbReference type="GO" id="GO:0005829">
    <property type="term" value="C:cytosol"/>
    <property type="evidence" value="ECO:0007669"/>
    <property type="project" value="TreeGrafter"/>
</dbReference>
<dbReference type="FunFam" id="3.40.50.720:FF:000003">
    <property type="entry name" value="S-(hydroxymethyl)glutathione dehydrogenase"/>
    <property type="match status" value="1"/>
</dbReference>
<dbReference type="Pfam" id="PF08240">
    <property type="entry name" value="ADH_N"/>
    <property type="match status" value="1"/>
</dbReference>
<dbReference type="GO" id="GO:0046294">
    <property type="term" value="P:formaldehyde catabolic process"/>
    <property type="evidence" value="ECO:0007669"/>
    <property type="project" value="TreeGrafter"/>
</dbReference>
<evidence type="ECO:0000256" key="5">
    <source>
        <dbReference type="ARBA" id="ARBA00023027"/>
    </source>
</evidence>
<comment type="cofactor">
    <cofactor evidence="1">
        <name>Zn(2+)</name>
        <dbReference type="ChEBI" id="CHEBI:29105"/>
    </cofactor>
</comment>
<dbReference type="InterPro" id="IPR011032">
    <property type="entry name" value="GroES-like_sf"/>
</dbReference>
<keyword evidence="5" id="KW-0520">NAD</keyword>
<accession>A0A6J7IJB2</accession>
<dbReference type="Gene3D" id="3.90.180.10">
    <property type="entry name" value="Medium-chain alcohol dehydrogenases, catalytic domain"/>
    <property type="match status" value="1"/>
</dbReference>
<evidence type="ECO:0000256" key="1">
    <source>
        <dbReference type="ARBA" id="ARBA00001947"/>
    </source>
</evidence>
<dbReference type="Gene3D" id="3.40.50.720">
    <property type="entry name" value="NAD(P)-binding Rossmann-like Domain"/>
    <property type="match status" value="1"/>
</dbReference>
<gene>
    <name evidence="7" type="ORF">UFOPK3733_00634</name>
</gene>
<sequence length="369" mass="38808">MKGIVFTGEAAEVLTGLEVRDPGPGEVIVRIAAAGVCHSDVTAAAGAFGWPAPAVLGHEGAGVVEQIGTGVTNVAVGDHVIISTLAACGMCKACGSGMPTRCYKTLGNMAQPFTLNGDPCWNFAAASVFTERTIVRDIQAVKIPKDVPLTSACLVGCGVMTGAGAVLYRSNVQVGDTAVVYGCGGVGLNAIQALRVRRASRIIAIDTEPQKEALARQFGATDFLDGKSPDIVEQVRALVPYPVNGELAGPFNAGGVNWVYDVVGHPAVTSNALEMLDWGGTVVIIGTPGGDAKFELPYQRFTQCERSVIGCRAGSYSPHRDIPQIVELYRRGEFMLDELVSATYPMEKFHDVVHDMHSGSIARGVLTFD</sequence>
<dbReference type="InterPro" id="IPR013154">
    <property type="entry name" value="ADH-like_N"/>
</dbReference>
<evidence type="ECO:0000259" key="6">
    <source>
        <dbReference type="SMART" id="SM00829"/>
    </source>
</evidence>
<dbReference type="SUPFAM" id="SSF51735">
    <property type="entry name" value="NAD(P)-binding Rossmann-fold domains"/>
    <property type="match status" value="1"/>
</dbReference>
<dbReference type="InterPro" id="IPR020843">
    <property type="entry name" value="ER"/>
</dbReference>
<dbReference type="SUPFAM" id="SSF50129">
    <property type="entry name" value="GroES-like"/>
    <property type="match status" value="2"/>
</dbReference>